<proteinExistence type="predicted"/>
<accession>A0A915LAH3</accession>
<feature type="chain" id="PRO_5037433474" evidence="1">
    <location>
        <begin position="25"/>
        <end position="122"/>
    </location>
</feature>
<feature type="signal peptide" evidence="1">
    <location>
        <begin position="1"/>
        <end position="24"/>
    </location>
</feature>
<organism evidence="2 3">
    <name type="scientific">Romanomermis culicivorax</name>
    <name type="common">Nematode worm</name>
    <dbReference type="NCBI Taxonomy" id="13658"/>
    <lineage>
        <taxon>Eukaryota</taxon>
        <taxon>Metazoa</taxon>
        <taxon>Ecdysozoa</taxon>
        <taxon>Nematoda</taxon>
        <taxon>Enoplea</taxon>
        <taxon>Dorylaimia</taxon>
        <taxon>Mermithida</taxon>
        <taxon>Mermithoidea</taxon>
        <taxon>Mermithidae</taxon>
        <taxon>Romanomermis</taxon>
    </lineage>
</organism>
<evidence type="ECO:0000313" key="3">
    <source>
        <dbReference type="WBParaSite" id="nRc.2.0.1.t48079-RA"/>
    </source>
</evidence>
<keyword evidence="1" id="KW-0732">Signal</keyword>
<dbReference type="WBParaSite" id="nRc.2.0.1.t48079-RA">
    <property type="protein sequence ID" value="nRc.2.0.1.t48079-RA"/>
    <property type="gene ID" value="nRc.2.0.1.g48079"/>
</dbReference>
<protein>
    <submittedName>
        <fullName evidence="3">Uncharacterized protein</fullName>
    </submittedName>
</protein>
<dbReference type="Proteomes" id="UP000887565">
    <property type="component" value="Unplaced"/>
</dbReference>
<reference evidence="3" key="1">
    <citation type="submission" date="2022-11" db="UniProtKB">
        <authorList>
            <consortium name="WormBaseParasite"/>
        </authorList>
    </citation>
    <scope>IDENTIFICATION</scope>
</reference>
<sequence>MSGKQPLIPSTLMFAVIVLPLILAHSIPTINRSKRSLSSYLPNSYENDFFMSFRPYRGRLPRLPPQFLFKRRIGTTYDDLPASAAAVAENFGDQIFDREDRDYKDMIFGKRASNDYVLTPFG</sequence>
<dbReference type="AlphaFoldDB" id="A0A915LAH3"/>
<evidence type="ECO:0000256" key="1">
    <source>
        <dbReference type="SAM" id="SignalP"/>
    </source>
</evidence>
<evidence type="ECO:0000313" key="2">
    <source>
        <dbReference type="Proteomes" id="UP000887565"/>
    </source>
</evidence>
<name>A0A915LAH3_ROMCU</name>
<keyword evidence="2" id="KW-1185">Reference proteome</keyword>